<dbReference type="PANTHER" id="PTHR33704">
    <property type="entry name" value="PROTEIN HEAT INTOLERANT 4-RELATED"/>
    <property type="match status" value="1"/>
</dbReference>
<dbReference type="OrthoDB" id="10516445at2759"/>
<dbReference type="AlphaFoldDB" id="A0A5N6M2L5"/>
<keyword evidence="2" id="KW-1185">Reference proteome</keyword>
<proteinExistence type="predicted"/>
<evidence type="ECO:0000313" key="2">
    <source>
        <dbReference type="Proteomes" id="UP000326396"/>
    </source>
</evidence>
<dbReference type="EMBL" id="SZYD01000017">
    <property type="protein sequence ID" value="KAD3068154.1"/>
    <property type="molecule type" value="Genomic_DNA"/>
</dbReference>
<sequence length="307" mass="35195">MGPLFNTGPNEEQKPNRINDAESLCSILHILLLLPPTEYLWKQAPVFPVGARWAQPHLLSQHNWNFSNLQDAFTEGGVLHGEEKVFLFTRAERQVILFDGQLKQVFMPVVVVIVSPFPPSDKIIVQKGNGCEEVIDMEKINMAWVPCNLLGQRGFLPQISVISYVQREPATLEYIELGSRSHLYFPFFDNPYKVDERRHQNSFVDIVYPTEAGVINQKFNWECHVSEGLAKRLIDAGELPRDQKDAFKKFVREKVNEGKRANREAIQQLIEAAEELSRTEVEVAAAFEKMRFYKFYPVAVVYSAKVV</sequence>
<dbReference type="PANTHER" id="PTHR33704:SF1">
    <property type="entry name" value="PROTEIN HEAT INTOLERANT 4-RELATED"/>
    <property type="match status" value="1"/>
</dbReference>
<comment type="caution">
    <text evidence="1">The sequence shown here is derived from an EMBL/GenBank/DDBJ whole genome shotgun (WGS) entry which is preliminary data.</text>
</comment>
<organism evidence="1 2">
    <name type="scientific">Mikania micrantha</name>
    <name type="common">bitter vine</name>
    <dbReference type="NCBI Taxonomy" id="192012"/>
    <lineage>
        <taxon>Eukaryota</taxon>
        <taxon>Viridiplantae</taxon>
        <taxon>Streptophyta</taxon>
        <taxon>Embryophyta</taxon>
        <taxon>Tracheophyta</taxon>
        <taxon>Spermatophyta</taxon>
        <taxon>Magnoliopsida</taxon>
        <taxon>eudicotyledons</taxon>
        <taxon>Gunneridae</taxon>
        <taxon>Pentapetalae</taxon>
        <taxon>asterids</taxon>
        <taxon>campanulids</taxon>
        <taxon>Asterales</taxon>
        <taxon>Asteraceae</taxon>
        <taxon>Asteroideae</taxon>
        <taxon>Heliantheae alliance</taxon>
        <taxon>Eupatorieae</taxon>
        <taxon>Mikania</taxon>
    </lineage>
</organism>
<evidence type="ECO:0000313" key="1">
    <source>
        <dbReference type="EMBL" id="KAD3068154.1"/>
    </source>
</evidence>
<gene>
    <name evidence="1" type="ORF">E3N88_36034</name>
</gene>
<dbReference type="Proteomes" id="UP000326396">
    <property type="component" value="Linkage Group LG7"/>
</dbReference>
<name>A0A5N6M2L5_9ASTR</name>
<dbReference type="GO" id="GO:1900034">
    <property type="term" value="P:regulation of cellular response to heat"/>
    <property type="evidence" value="ECO:0007669"/>
    <property type="project" value="InterPro"/>
</dbReference>
<dbReference type="InterPro" id="IPR039313">
    <property type="entry name" value="HIT4"/>
</dbReference>
<reference evidence="1 2" key="1">
    <citation type="submission" date="2019-05" db="EMBL/GenBank/DDBJ databases">
        <title>Mikania micrantha, genome provides insights into the molecular mechanism of rapid growth.</title>
        <authorList>
            <person name="Liu B."/>
        </authorList>
    </citation>
    <scope>NUCLEOTIDE SEQUENCE [LARGE SCALE GENOMIC DNA]</scope>
    <source>
        <strain evidence="1">NLD-2019</strain>
        <tissue evidence="1">Leaf</tissue>
    </source>
</reference>
<accession>A0A5N6M2L5</accession>
<protein>
    <submittedName>
        <fullName evidence="1">Uncharacterized protein</fullName>
    </submittedName>
</protein>